<dbReference type="Proteomes" id="UP000032261">
    <property type="component" value="Chromosome"/>
</dbReference>
<dbReference type="AlphaFoldDB" id="A0A0C5RLP3"/>
<accession>A0A0C5RLP3</accession>
<proteinExistence type="predicted"/>
<dbReference type="EMBL" id="CP009770">
    <property type="protein sequence ID" value="AJQ45342.1"/>
    <property type="molecule type" value="Genomic_DNA"/>
</dbReference>
<reference evidence="1 2" key="1">
    <citation type="journal article" date="2015" name="Genome Announc.">
        <title>Genome Sequence of Ureaplasma diversum Strain ATCC 49782.</title>
        <authorList>
            <person name="Marques L.M."/>
            <person name="Guimaraes A.M."/>
            <person name="Martins H.B."/>
            <person name="Rezende I.S."/>
            <person name="Barbosa M.S."/>
            <person name="Campos G.B."/>
            <person name="do Nascimento N.C."/>
            <person name="Dos Santos A.P."/>
            <person name="Amorim A.T."/>
            <person name="Santos V.M."/>
            <person name="Messick J.B."/>
            <person name="Timenetsky J."/>
        </authorList>
    </citation>
    <scope>NUCLEOTIDE SEQUENCE [LARGE SCALE GENOMIC DNA]</scope>
    <source>
        <strain evidence="1 2">ATCC 49782</strain>
    </source>
</reference>
<dbReference type="PATRIC" id="fig|42094.4.peg.366"/>
<dbReference type="HOGENOM" id="CLU_2884657_0_0_14"/>
<sequence length="63" mass="7064">MVKTDSTFCKESPSSTSFRSEVFCSGVKETKPLISFLTSVFLDANWVFLTLIKTPWTFCSESA</sequence>
<evidence type="ECO:0000313" key="1">
    <source>
        <dbReference type="EMBL" id="AJQ45342.1"/>
    </source>
</evidence>
<gene>
    <name evidence="1" type="ORF">JM47_01885</name>
</gene>
<dbReference type="KEGG" id="ude:JM47_01885"/>
<organism evidence="1 2">
    <name type="scientific">Ureaplasma diversum</name>
    <dbReference type="NCBI Taxonomy" id="42094"/>
    <lineage>
        <taxon>Bacteria</taxon>
        <taxon>Bacillati</taxon>
        <taxon>Mycoplasmatota</taxon>
        <taxon>Mycoplasmoidales</taxon>
        <taxon>Mycoplasmoidaceae</taxon>
        <taxon>Ureaplasma</taxon>
    </lineage>
</organism>
<evidence type="ECO:0000313" key="2">
    <source>
        <dbReference type="Proteomes" id="UP000032261"/>
    </source>
</evidence>
<name>A0A0C5RLP3_9BACT</name>
<protein>
    <submittedName>
        <fullName evidence="1">Uncharacterized protein</fullName>
    </submittedName>
</protein>